<dbReference type="PROSITE" id="PS51257">
    <property type="entry name" value="PROKAR_LIPOPROTEIN"/>
    <property type="match status" value="1"/>
</dbReference>
<feature type="region of interest" description="Disordered" evidence="1">
    <location>
        <begin position="112"/>
        <end position="134"/>
    </location>
</feature>
<reference evidence="2" key="1">
    <citation type="journal article" date="2015" name="Nature">
        <title>Complex archaea that bridge the gap between prokaryotes and eukaryotes.</title>
        <authorList>
            <person name="Spang A."/>
            <person name="Saw J.H."/>
            <person name="Jorgensen S.L."/>
            <person name="Zaremba-Niedzwiedzka K."/>
            <person name="Martijn J."/>
            <person name="Lind A.E."/>
            <person name="van Eijk R."/>
            <person name="Schleper C."/>
            <person name="Guy L."/>
            <person name="Ettema T.J."/>
        </authorList>
    </citation>
    <scope>NUCLEOTIDE SEQUENCE</scope>
</reference>
<accession>A0A0F9M0M3</accession>
<name>A0A0F9M0M3_9ZZZZ</name>
<evidence type="ECO:0000313" key="2">
    <source>
        <dbReference type="EMBL" id="KKM92876.1"/>
    </source>
</evidence>
<evidence type="ECO:0000256" key="1">
    <source>
        <dbReference type="SAM" id="MobiDB-lite"/>
    </source>
</evidence>
<sequence length="134" mass="14815">MGRITKYTKERADTILEALSAGVSITGACGMVSISRSTFYAWRKDKVGFDEAVSVAQGQAERKAIDKVMSTPATALKWLLMKRKEDYKQPIDVVEVHDIKGIVMVPKPDAKPVTSIKKGPVLPKEVDKEEDTLH</sequence>
<dbReference type="Gene3D" id="1.10.10.60">
    <property type="entry name" value="Homeodomain-like"/>
    <property type="match status" value="1"/>
</dbReference>
<proteinExistence type="predicted"/>
<protein>
    <recommendedName>
        <fullName evidence="3">Homeodomain phBC6A51-type domain-containing protein</fullName>
    </recommendedName>
</protein>
<comment type="caution">
    <text evidence="2">The sequence shown here is derived from an EMBL/GenBank/DDBJ whole genome shotgun (WGS) entry which is preliminary data.</text>
</comment>
<evidence type="ECO:0008006" key="3">
    <source>
        <dbReference type="Google" id="ProtNLM"/>
    </source>
</evidence>
<gene>
    <name evidence="2" type="ORF">LCGC14_1214060</name>
</gene>
<dbReference type="EMBL" id="LAZR01006340">
    <property type="protein sequence ID" value="KKM92876.1"/>
    <property type="molecule type" value="Genomic_DNA"/>
</dbReference>
<organism evidence="2">
    <name type="scientific">marine sediment metagenome</name>
    <dbReference type="NCBI Taxonomy" id="412755"/>
    <lineage>
        <taxon>unclassified sequences</taxon>
        <taxon>metagenomes</taxon>
        <taxon>ecological metagenomes</taxon>
    </lineage>
</organism>
<dbReference type="AlphaFoldDB" id="A0A0F9M0M3"/>
<feature type="compositionally biased region" description="Basic and acidic residues" evidence="1">
    <location>
        <begin position="124"/>
        <end position="134"/>
    </location>
</feature>